<evidence type="ECO:0000313" key="7">
    <source>
        <dbReference type="EMBL" id="GGF02964.1"/>
    </source>
</evidence>
<reference evidence="7" key="2">
    <citation type="submission" date="2020-09" db="EMBL/GenBank/DDBJ databases">
        <authorList>
            <person name="Sun Q."/>
            <person name="Zhou Y."/>
        </authorList>
    </citation>
    <scope>NUCLEOTIDE SEQUENCE</scope>
    <source>
        <strain evidence="7">CGMCC 1.15725</strain>
    </source>
</reference>
<dbReference type="HAMAP" id="MF_02071">
    <property type="entry name" value="RlpA"/>
    <property type="match status" value="1"/>
</dbReference>
<evidence type="ECO:0000256" key="2">
    <source>
        <dbReference type="ARBA" id="ARBA00023316"/>
    </source>
</evidence>
<feature type="domain" description="RlpA-like protein double-psi beta-barrel" evidence="6">
    <location>
        <begin position="40"/>
        <end position="126"/>
    </location>
</feature>
<evidence type="ECO:0000313" key="8">
    <source>
        <dbReference type="Proteomes" id="UP000646365"/>
    </source>
</evidence>
<dbReference type="CDD" id="cd22268">
    <property type="entry name" value="DPBB_RlpA-like"/>
    <property type="match status" value="1"/>
</dbReference>
<feature type="signal peptide" evidence="3">
    <location>
        <begin position="1"/>
        <end position="28"/>
    </location>
</feature>
<proteinExistence type="inferred from homology"/>
<accession>A0A8J2YQ40</accession>
<keyword evidence="3" id="KW-0732">Signal</keyword>
<dbReference type="EC" id="4.2.2.-" evidence="3"/>
<evidence type="ECO:0000256" key="3">
    <source>
        <dbReference type="HAMAP-Rule" id="MF_02071"/>
    </source>
</evidence>
<dbReference type="GO" id="GO:0071555">
    <property type="term" value="P:cell wall organization"/>
    <property type="evidence" value="ECO:0007669"/>
    <property type="project" value="UniProtKB-KW"/>
</dbReference>
<sequence length="134" mass="13799" precursor="true">MRAGFGWPLAAVALGLALAPAAYSSAEAACGRERTLPAGAGLSSWYGAEQGGRRTASGERFDPKALTAAHNSLPFGTRLKVTNLATGRSVTVRINDRGPGYGRLIDLSEAAARRLGTRACGLAAVTIEQVAEAD</sequence>
<evidence type="ECO:0000256" key="5">
    <source>
        <dbReference type="SAM" id="MobiDB-lite"/>
    </source>
</evidence>
<keyword evidence="2 3" id="KW-0961">Cell wall biogenesis/degradation</keyword>
<dbReference type="SUPFAM" id="SSF50685">
    <property type="entry name" value="Barwin-like endoglucanases"/>
    <property type="match status" value="1"/>
</dbReference>
<dbReference type="InterPro" id="IPR034718">
    <property type="entry name" value="RlpA"/>
</dbReference>
<dbReference type="NCBIfam" id="TIGR00413">
    <property type="entry name" value="rlpA"/>
    <property type="match status" value="1"/>
</dbReference>
<dbReference type="GO" id="GO:0008932">
    <property type="term" value="F:lytic endotransglycosylase activity"/>
    <property type="evidence" value="ECO:0007669"/>
    <property type="project" value="UniProtKB-UniRule"/>
</dbReference>
<dbReference type="PANTHER" id="PTHR34183">
    <property type="entry name" value="ENDOLYTIC PEPTIDOGLYCAN TRANSGLYCOSYLASE RLPA"/>
    <property type="match status" value="1"/>
</dbReference>
<dbReference type="GO" id="GO:0000270">
    <property type="term" value="P:peptidoglycan metabolic process"/>
    <property type="evidence" value="ECO:0007669"/>
    <property type="project" value="UniProtKB-UniRule"/>
</dbReference>
<keyword evidence="1 3" id="KW-0456">Lyase</keyword>
<feature type="region of interest" description="Disordered" evidence="5">
    <location>
        <begin position="38"/>
        <end position="58"/>
    </location>
</feature>
<comment type="similarity">
    <text evidence="3 4">Belongs to the RlpA family.</text>
</comment>
<evidence type="ECO:0000256" key="1">
    <source>
        <dbReference type="ARBA" id="ARBA00023239"/>
    </source>
</evidence>
<organism evidence="7 8">
    <name type="scientific">Aliidongia dinghuensis</name>
    <dbReference type="NCBI Taxonomy" id="1867774"/>
    <lineage>
        <taxon>Bacteria</taxon>
        <taxon>Pseudomonadati</taxon>
        <taxon>Pseudomonadota</taxon>
        <taxon>Alphaproteobacteria</taxon>
        <taxon>Rhodospirillales</taxon>
        <taxon>Dongiaceae</taxon>
        <taxon>Aliidongia</taxon>
    </lineage>
</organism>
<comment type="caution">
    <text evidence="7">The sequence shown here is derived from an EMBL/GenBank/DDBJ whole genome shotgun (WGS) entry which is preliminary data.</text>
</comment>
<dbReference type="PANTHER" id="PTHR34183:SF8">
    <property type="entry name" value="ENDOLYTIC PEPTIDOGLYCAN TRANSGLYCOSYLASE RLPA-RELATED"/>
    <property type="match status" value="1"/>
</dbReference>
<dbReference type="Pfam" id="PF03330">
    <property type="entry name" value="DPBB_1"/>
    <property type="match status" value="1"/>
</dbReference>
<dbReference type="EMBL" id="BMJQ01000001">
    <property type="protein sequence ID" value="GGF02964.1"/>
    <property type="molecule type" value="Genomic_DNA"/>
</dbReference>
<comment type="function">
    <text evidence="3">Lytic transglycosylase with a strong preference for naked glycan strands that lack stem peptides.</text>
</comment>
<feature type="chain" id="PRO_5035347592" description="Endolytic peptidoglycan transglycosylase RlpA" evidence="3">
    <location>
        <begin position="29"/>
        <end position="134"/>
    </location>
</feature>
<dbReference type="InterPro" id="IPR012997">
    <property type="entry name" value="RplA"/>
</dbReference>
<name>A0A8J2YQ40_9PROT</name>
<evidence type="ECO:0000259" key="6">
    <source>
        <dbReference type="Pfam" id="PF03330"/>
    </source>
</evidence>
<dbReference type="InterPro" id="IPR036908">
    <property type="entry name" value="RlpA-like_sf"/>
</dbReference>
<evidence type="ECO:0000256" key="4">
    <source>
        <dbReference type="RuleBase" id="RU003495"/>
    </source>
</evidence>
<dbReference type="AlphaFoldDB" id="A0A8J2YQ40"/>
<protein>
    <recommendedName>
        <fullName evidence="3">Endolytic peptidoglycan transglycosylase RlpA</fullName>
        <ecNumber evidence="3">4.2.2.-</ecNumber>
    </recommendedName>
</protein>
<dbReference type="Proteomes" id="UP000646365">
    <property type="component" value="Unassembled WGS sequence"/>
</dbReference>
<dbReference type="Gene3D" id="2.40.40.10">
    <property type="entry name" value="RlpA-like domain"/>
    <property type="match status" value="1"/>
</dbReference>
<gene>
    <name evidence="3" type="primary">rlpA</name>
    <name evidence="7" type="ORF">GCM10011611_05580</name>
</gene>
<reference evidence="7" key="1">
    <citation type="journal article" date="2014" name="Int. J. Syst. Evol. Microbiol.">
        <title>Complete genome sequence of Corynebacterium casei LMG S-19264T (=DSM 44701T), isolated from a smear-ripened cheese.</title>
        <authorList>
            <consortium name="US DOE Joint Genome Institute (JGI-PGF)"/>
            <person name="Walter F."/>
            <person name="Albersmeier A."/>
            <person name="Kalinowski J."/>
            <person name="Ruckert C."/>
        </authorList>
    </citation>
    <scope>NUCLEOTIDE SEQUENCE</scope>
    <source>
        <strain evidence="7">CGMCC 1.15725</strain>
    </source>
</reference>
<dbReference type="InterPro" id="IPR009009">
    <property type="entry name" value="RlpA-like_DPBB"/>
</dbReference>
<keyword evidence="8" id="KW-1185">Reference proteome</keyword>
<dbReference type="RefSeq" id="WP_229743442.1">
    <property type="nucleotide sequence ID" value="NZ_BMJQ01000001.1"/>
</dbReference>